<dbReference type="Pfam" id="PF01464">
    <property type="entry name" value="SLT"/>
    <property type="match status" value="1"/>
</dbReference>
<dbReference type="Proteomes" id="UP000002112">
    <property type="component" value="Segment"/>
</dbReference>
<evidence type="ECO:0000313" key="3">
    <source>
        <dbReference type="EMBL" id="BAC55306.1"/>
    </source>
</evidence>
<evidence type="ECO:0000256" key="1">
    <source>
        <dbReference type="SAM" id="MobiDB-lite"/>
    </source>
</evidence>
<dbReference type="EMBL" id="AB063393">
    <property type="protein sequence ID" value="BAC55306.1"/>
    <property type="molecule type" value="Genomic_DNA"/>
</dbReference>
<protein>
    <recommendedName>
        <fullName evidence="2">Transglycosylase SLT domain-containing protein</fullName>
    </recommendedName>
</protein>
<dbReference type="KEGG" id="vg:956199"/>
<accession>Q859R5</accession>
<organism evidence="3 4">
    <name type="scientific">Thermus virus IN93</name>
    <dbReference type="NCBI Taxonomy" id="1714273"/>
    <lineage>
        <taxon>Viruses</taxon>
        <taxon>Singelaviria</taxon>
        <taxon>Helvetiavirae</taxon>
        <taxon>Dividoviricota</taxon>
        <taxon>Laserviricetes</taxon>
        <taxon>Halopanivirales</taxon>
        <taxon>Matsushitaviridae</taxon>
        <taxon>Hukuchivirus</taxon>
        <taxon>Hukuchivirus IN93</taxon>
    </lineage>
</organism>
<dbReference type="CDD" id="cd00254">
    <property type="entry name" value="LT-like"/>
    <property type="match status" value="1"/>
</dbReference>
<keyword evidence="4" id="KW-1185">Reference proteome</keyword>
<dbReference type="CAZy" id="GH23">
    <property type="family name" value="Glycoside Hydrolase Family 23"/>
</dbReference>
<dbReference type="Gene3D" id="1.10.530.10">
    <property type="match status" value="1"/>
</dbReference>
<name>Q859R5_9VIRU</name>
<evidence type="ECO:0000259" key="2">
    <source>
        <dbReference type="Pfam" id="PF01464"/>
    </source>
</evidence>
<dbReference type="GeneID" id="956199"/>
<evidence type="ECO:0000313" key="4">
    <source>
        <dbReference type="Proteomes" id="UP000002112"/>
    </source>
</evidence>
<dbReference type="InterPro" id="IPR008258">
    <property type="entry name" value="Transglycosylase_SLT_dom_1"/>
</dbReference>
<dbReference type="InterPro" id="IPR023346">
    <property type="entry name" value="Lysozyme-like_dom_sf"/>
</dbReference>
<feature type="region of interest" description="Disordered" evidence="1">
    <location>
        <begin position="32"/>
        <end position="59"/>
    </location>
</feature>
<dbReference type="OrthoDB" id="34556at10239"/>
<feature type="domain" description="Transglycosylase SLT" evidence="2">
    <location>
        <begin position="107"/>
        <end position="221"/>
    </location>
</feature>
<proteinExistence type="predicted"/>
<dbReference type="RefSeq" id="NP_777344.1">
    <property type="nucleotide sequence ID" value="NC_004462.2"/>
</dbReference>
<dbReference type="SUPFAM" id="SSF53955">
    <property type="entry name" value="Lysozyme-like"/>
    <property type="match status" value="1"/>
</dbReference>
<sequence>MGRRTGAGGRGSWVLWALGALGVLALARAGASPARGGGGGTPGSGSACPYPPPGPPPLDKDRWSLIDRIYARISEVNPALARQSCGDCGGRNLAQIVAGALAQAGGMGVPPDLVVALARRESSFNPHVDRVAYALQISKNGATCASGSEIGPLQVKPCAFRQVGMDPTLLLNMSIPARVQYATAAGIRYLAWLKGQFPTWCDVLHAYNRGPTAYRRGERNDAYVGQIVAWASEYSELRV</sequence>
<reference evidence="3 4" key="1">
    <citation type="journal article" date="2008" name="Biochem. Biophys. Res. Commun.">
        <title>A novel thermophilic lysozyme from bacteriophage phiIN93.</title>
        <authorList>
            <person name="Matsushita I."/>
            <person name="Yanase H."/>
        </authorList>
    </citation>
    <scope>NUCLEOTIDE SEQUENCE [LARGE SCALE GENOMIC DNA]</scope>
</reference>